<dbReference type="EMBL" id="BCNV01000001">
    <property type="protein sequence ID" value="GAS82720.1"/>
    <property type="molecule type" value="Genomic_DNA"/>
</dbReference>
<dbReference type="AlphaFoldDB" id="A0A100VMS0"/>
<protein>
    <submittedName>
        <fullName evidence="3">Uncharacterized protein</fullName>
    </submittedName>
</protein>
<name>A0A100VMS0_PAEAM</name>
<keyword evidence="2" id="KW-0812">Transmembrane</keyword>
<reference evidence="4" key="2">
    <citation type="submission" date="2016-01" db="EMBL/GenBank/DDBJ databases">
        <title>Draft Genome Sequence of Paenibacillus amylolyticus Heshi-A3 that Was Isolated from Fermented Rice Bran with Aging Salted Mackerel, Which Was Named Heshiko as Traditional Fermented Seafood in Japan.</title>
        <authorList>
            <person name="Akuzawa S."/>
            <person name="Nakagawa J."/>
            <person name="Kanekatsu T."/>
            <person name="Kubota E."/>
            <person name="Ohtake R."/>
            <person name="Suzuki T."/>
            <person name="Kanesaki Y."/>
        </authorList>
    </citation>
    <scope>NUCLEOTIDE SEQUENCE [LARGE SCALE GENOMIC DNA]</scope>
    <source>
        <strain evidence="4">Heshi-A3</strain>
    </source>
</reference>
<feature type="transmembrane region" description="Helical" evidence="2">
    <location>
        <begin position="116"/>
        <end position="136"/>
    </location>
</feature>
<sequence>MNQPLSRMKTYGSQRHRQSDKKETSERQVASQVSLVAETAAAAEVGGITPITSVSIPRSQRKPYTETLESPVLPQRAPSRSKKTPKTTEESIPEAGSLPTRTELHPSRRLKLSKRFVNSLIFIFVMLTISLVWWGVKGAPALNTFLPLPW</sequence>
<keyword evidence="2" id="KW-0472">Membrane</keyword>
<evidence type="ECO:0000256" key="2">
    <source>
        <dbReference type="SAM" id="Phobius"/>
    </source>
</evidence>
<dbReference type="Proteomes" id="UP000069697">
    <property type="component" value="Unassembled WGS sequence"/>
</dbReference>
<feature type="region of interest" description="Disordered" evidence="1">
    <location>
        <begin position="52"/>
        <end position="102"/>
    </location>
</feature>
<comment type="caution">
    <text evidence="3">The sequence shown here is derived from an EMBL/GenBank/DDBJ whole genome shotgun (WGS) entry which is preliminary data.</text>
</comment>
<feature type="region of interest" description="Disordered" evidence="1">
    <location>
        <begin position="1"/>
        <end position="30"/>
    </location>
</feature>
<organism evidence="3 4">
    <name type="scientific">Paenibacillus amylolyticus</name>
    <dbReference type="NCBI Taxonomy" id="1451"/>
    <lineage>
        <taxon>Bacteria</taxon>
        <taxon>Bacillati</taxon>
        <taxon>Bacillota</taxon>
        <taxon>Bacilli</taxon>
        <taxon>Bacillales</taxon>
        <taxon>Paenibacillaceae</taxon>
        <taxon>Paenibacillus</taxon>
    </lineage>
</organism>
<evidence type="ECO:0000313" key="4">
    <source>
        <dbReference type="Proteomes" id="UP000069697"/>
    </source>
</evidence>
<evidence type="ECO:0000313" key="3">
    <source>
        <dbReference type="EMBL" id="GAS82720.1"/>
    </source>
</evidence>
<keyword evidence="2" id="KW-1133">Transmembrane helix</keyword>
<evidence type="ECO:0000256" key="1">
    <source>
        <dbReference type="SAM" id="MobiDB-lite"/>
    </source>
</evidence>
<proteinExistence type="predicted"/>
<dbReference type="RefSeq" id="WP_062835216.1">
    <property type="nucleotide sequence ID" value="NZ_BCNV01000001.1"/>
</dbReference>
<reference evidence="3 4" key="1">
    <citation type="journal article" date="2016" name="Genome Announc.">
        <title>Draft Genome Sequence of Paenibacillus amylolyticus Heshi-A3, Isolated from Fermented Rice Bran in a Japanese Fermented Seafood Dish.</title>
        <authorList>
            <person name="Akuzawa S."/>
            <person name="Nagaoka J."/>
            <person name="Kanekatsu M."/>
            <person name="Kubota E."/>
            <person name="Ohtake R."/>
            <person name="Suzuki T."/>
            <person name="Kanesaki Y."/>
        </authorList>
    </citation>
    <scope>NUCLEOTIDE SEQUENCE [LARGE SCALE GENOMIC DNA]</scope>
    <source>
        <strain evidence="3 4">Heshi-A3</strain>
    </source>
</reference>
<gene>
    <name evidence="3" type="ORF">PAHA3_2794</name>
</gene>
<accession>A0A100VMS0</accession>